<dbReference type="AlphaFoldDB" id="A0A1G8UZ36"/>
<dbReference type="RefSeq" id="WP_090365590.1">
    <property type="nucleotide sequence ID" value="NZ_FNEM01000010.1"/>
</dbReference>
<dbReference type="OrthoDB" id="6399882at2"/>
<evidence type="ECO:0000313" key="1">
    <source>
        <dbReference type="EMBL" id="SDJ59116.1"/>
    </source>
</evidence>
<sequence>MNKWLMAMLAVILVVPTWATPRVGIQLGSDNGVTVHAQGWDVGVSVERFAVSVDRRIPSNLNPALYFGVGGMISDTDDEEIGLRVKAGVATQIDQLELFAELVPVFYPGKDLEMDLDYSLGLRIRF</sequence>
<dbReference type="Proteomes" id="UP000199527">
    <property type="component" value="Unassembled WGS sequence"/>
</dbReference>
<dbReference type="EMBL" id="FNEM01000010">
    <property type="protein sequence ID" value="SDJ59116.1"/>
    <property type="molecule type" value="Genomic_DNA"/>
</dbReference>
<evidence type="ECO:0000313" key="2">
    <source>
        <dbReference type="Proteomes" id="UP000199527"/>
    </source>
</evidence>
<evidence type="ECO:0008006" key="3">
    <source>
        <dbReference type="Google" id="ProtNLM"/>
    </source>
</evidence>
<name>A0A1G8UZ36_9GAMM</name>
<protein>
    <recommendedName>
        <fullName evidence="3">Outer membrane protein beta-barrel domain-containing protein</fullName>
    </recommendedName>
</protein>
<reference evidence="2" key="1">
    <citation type="submission" date="2016-10" db="EMBL/GenBank/DDBJ databases">
        <authorList>
            <person name="Varghese N."/>
            <person name="Submissions S."/>
        </authorList>
    </citation>
    <scope>NUCLEOTIDE SEQUENCE [LARGE SCALE GENOMIC DNA]</scope>
    <source>
        <strain evidence="2">DSM 23317</strain>
    </source>
</reference>
<gene>
    <name evidence="1" type="ORF">SAMN04488540_11046</name>
</gene>
<keyword evidence="2" id="KW-1185">Reference proteome</keyword>
<accession>A0A1G8UZ36</accession>
<organism evidence="1 2">
    <name type="scientific">Ferrimonas sediminum</name>
    <dbReference type="NCBI Taxonomy" id="718193"/>
    <lineage>
        <taxon>Bacteria</taxon>
        <taxon>Pseudomonadati</taxon>
        <taxon>Pseudomonadota</taxon>
        <taxon>Gammaproteobacteria</taxon>
        <taxon>Alteromonadales</taxon>
        <taxon>Ferrimonadaceae</taxon>
        <taxon>Ferrimonas</taxon>
    </lineage>
</organism>
<proteinExistence type="predicted"/>